<dbReference type="EMBL" id="CP048029">
    <property type="protein sequence ID" value="QIK38044.1"/>
    <property type="molecule type" value="Genomic_DNA"/>
</dbReference>
<dbReference type="EC" id="2.3.1.269" evidence="9"/>
<gene>
    <name evidence="9 11" type="primary">lnt</name>
    <name evidence="11" type="ORF">GWK36_08665</name>
</gene>
<keyword evidence="5 9" id="KW-0812">Transmembrane</keyword>
<keyword evidence="6 9" id="KW-1133">Transmembrane helix</keyword>
<feature type="transmembrane region" description="Helical" evidence="9">
    <location>
        <begin position="57"/>
        <end position="78"/>
    </location>
</feature>
<evidence type="ECO:0000313" key="11">
    <source>
        <dbReference type="EMBL" id="QIK38044.1"/>
    </source>
</evidence>
<dbReference type="SUPFAM" id="SSF56317">
    <property type="entry name" value="Carbon-nitrogen hydrolase"/>
    <property type="match status" value="1"/>
</dbReference>
<reference evidence="12" key="1">
    <citation type="submission" date="2020-01" db="EMBL/GenBank/DDBJ databases">
        <title>Caldichromatium gen. nov., sp. nov., a thermophilic purple sulfur bacterium member of the family Chromatiaceae isolated from Nakabusa hot spring, Japan.</title>
        <authorList>
            <person name="Saini M.K."/>
            <person name="Hanada S."/>
            <person name="Tank M."/>
        </authorList>
    </citation>
    <scope>NUCLEOTIDE SEQUENCE [LARGE SCALE GENOMIC DNA]</scope>
    <source>
        <strain evidence="12">No.7</strain>
    </source>
</reference>
<evidence type="ECO:0000256" key="1">
    <source>
        <dbReference type="ARBA" id="ARBA00004651"/>
    </source>
</evidence>
<accession>A0A6G7VDJ9</accession>
<dbReference type="Pfam" id="PF00795">
    <property type="entry name" value="CN_hydrolase"/>
    <property type="match status" value="1"/>
</dbReference>
<feature type="transmembrane region" description="Helical" evidence="9">
    <location>
        <begin position="90"/>
        <end position="113"/>
    </location>
</feature>
<name>A0A6G7VDJ9_9GAMM</name>
<dbReference type="InterPro" id="IPR036526">
    <property type="entry name" value="C-N_Hydrolase_sf"/>
</dbReference>
<dbReference type="GO" id="GO:0016410">
    <property type="term" value="F:N-acyltransferase activity"/>
    <property type="evidence" value="ECO:0007669"/>
    <property type="project" value="UniProtKB-UniRule"/>
</dbReference>
<dbReference type="KEGG" id="cjap:GWK36_08665"/>
<comment type="similarity">
    <text evidence="2 9">Belongs to the CN hydrolase family. Apolipoprotein N-acyltransferase subfamily.</text>
</comment>
<dbReference type="PANTHER" id="PTHR38686:SF1">
    <property type="entry name" value="APOLIPOPROTEIN N-ACYLTRANSFERASE"/>
    <property type="match status" value="1"/>
</dbReference>
<evidence type="ECO:0000256" key="5">
    <source>
        <dbReference type="ARBA" id="ARBA00022692"/>
    </source>
</evidence>
<evidence type="ECO:0000256" key="6">
    <source>
        <dbReference type="ARBA" id="ARBA00022989"/>
    </source>
</evidence>
<dbReference type="UniPathway" id="UPA00666"/>
<dbReference type="PANTHER" id="PTHR38686">
    <property type="entry name" value="APOLIPOPROTEIN N-ACYLTRANSFERASE"/>
    <property type="match status" value="1"/>
</dbReference>
<dbReference type="PROSITE" id="PS50263">
    <property type="entry name" value="CN_HYDROLASE"/>
    <property type="match status" value="1"/>
</dbReference>
<keyword evidence="12" id="KW-1185">Reference proteome</keyword>
<keyword evidence="11" id="KW-0449">Lipoprotein</keyword>
<protein>
    <recommendedName>
        <fullName evidence="9">Apolipoprotein N-acyltransferase</fullName>
        <shortName evidence="9">ALP N-acyltransferase</shortName>
        <ecNumber evidence="9">2.3.1.269</ecNumber>
    </recommendedName>
</protein>
<evidence type="ECO:0000256" key="3">
    <source>
        <dbReference type="ARBA" id="ARBA00022475"/>
    </source>
</evidence>
<keyword evidence="8 9" id="KW-0012">Acyltransferase</keyword>
<comment type="pathway">
    <text evidence="9">Protein modification; lipoprotein biosynthesis (N-acyl transfer).</text>
</comment>
<comment type="catalytic activity">
    <reaction evidence="9">
        <text>N-terminal S-1,2-diacyl-sn-glyceryl-L-cysteinyl-[lipoprotein] + a glycerophospholipid = N-acyl-S-1,2-diacyl-sn-glyceryl-L-cysteinyl-[lipoprotein] + a 2-acyl-sn-glycero-3-phospholipid + H(+)</text>
        <dbReference type="Rhea" id="RHEA:48228"/>
        <dbReference type="Rhea" id="RHEA-COMP:14681"/>
        <dbReference type="Rhea" id="RHEA-COMP:14684"/>
        <dbReference type="ChEBI" id="CHEBI:15378"/>
        <dbReference type="ChEBI" id="CHEBI:136912"/>
        <dbReference type="ChEBI" id="CHEBI:140656"/>
        <dbReference type="ChEBI" id="CHEBI:140657"/>
        <dbReference type="ChEBI" id="CHEBI:140660"/>
        <dbReference type="EC" id="2.3.1.269"/>
    </reaction>
</comment>
<evidence type="ECO:0000256" key="4">
    <source>
        <dbReference type="ARBA" id="ARBA00022679"/>
    </source>
</evidence>
<dbReference type="Proteomes" id="UP000502699">
    <property type="component" value="Chromosome"/>
</dbReference>
<evidence type="ECO:0000256" key="2">
    <source>
        <dbReference type="ARBA" id="ARBA00010065"/>
    </source>
</evidence>
<dbReference type="AlphaFoldDB" id="A0A6G7VDJ9"/>
<feature type="transmembrane region" description="Helical" evidence="9">
    <location>
        <begin position="125"/>
        <end position="144"/>
    </location>
</feature>
<organism evidence="11 12">
    <name type="scientific">Caldichromatium japonicum</name>
    <dbReference type="NCBI Taxonomy" id="2699430"/>
    <lineage>
        <taxon>Bacteria</taxon>
        <taxon>Pseudomonadati</taxon>
        <taxon>Pseudomonadota</taxon>
        <taxon>Gammaproteobacteria</taxon>
        <taxon>Chromatiales</taxon>
        <taxon>Chromatiaceae</taxon>
        <taxon>Caldichromatium</taxon>
    </lineage>
</organism>
<dbReference type="GO" id="GO:0042158">
    <property type="term" value="P:lipoprotein biosynthetic process"/>
    <property type="evidence" value="ECO:0007669"/>
    <property type="project" value="UniProtKB-UniRule"/>
</dbReference>
<feature type="transmembrane region" description="Helical" evidence="9">
    <location>
        <begin position="164"/>
        <end position="186"/>
    </location>
</feature>
<evidence type="ECO:0000259" key="10">
    <source>
        <dbReference type="PROSITE" id="PS50263"/>
    </source>
</evidence>
<dbReference type="InterPro" id="IPR004563">
    <property type="entry name" value="Apolipo_AcylTrfase"/>
</dbReference>
<dbReference type="InterPro" id="IPR003010">
    <property type="entry name" value="C-N_Hydrolase"/>
</dbReference>
<feature type="transmembrane region" description="Helical" evidence="9">
    <location>
        <begin position="481"/>
        <end position="500"/>
    </location>
</feature>
<keyword evidence="3 9" id="KW-1003">Cell membrane</keyword>
<evidence type="ECO:0000313" key="12">
    <source>
        <dbReference type="Proteomes" id="UP000502699"/>
    </source>
</evidence>
<evidence type="ECO:0000256" key="8">
    <source>
        <dbReference type="ARBA" id="ARBA00023315"/>
    </source>
</evidence>
<dbReference type="GO" id="GO:0005886">
    <property type="term" value="C:plasma membrane"/>
    <property type="evidence" value="ECO:0007669"/>
    <property type="project" value="UniProtKB-SubCell"/>
</dbReference>
<dbReference type="Pfam" id="PF20154">
    <property type="entry name" value="LNT_N"/>
    <property type="match status" value="1"/>
</dbReference>
<dbReference type="InterPro" id="IPR045378">
    <property type="entry name" value="LNT_N"/>
</dbReference>
<keyword evidence="7 9" id="KW-0472">Membrane</keyword>
<evidence type="ECO:0000256" key="7">
    <source>
        <dbReference type="ARBA" id="ARBA00023136"/>
    </source>
</evidence>
<proteinExistence type="inferred from homology"/>
<dbReference type="NCBIfam" id="TIGR00546">
    <property type="entry name" value="lnt"/>
    <property type="match status" value="1"/>
</dbReference>
<keyword evidence="4 9" id="KW-0808">Transferase</keyword>
<feature type="domain" description="CN hydrolase" evidence="10">
    <location>
        <begin position="231"/>
        <end position="468"/>
    </location>
</feature>
<sequence length="510" mass="55632">MLPSLPAIFARLPLSVLALGAGGLAVLGFAPFGLFPLAVIACALFYQSLSDATPRTALWRGWLFGVGLFGFGTFWIRISLNEFGNMDAWVAHLLTALFVAFLALFYGAVGWLVRRLDQGHPSWTAPLLLLPGIWVLGEWVRSWLFTGFPWLSLGYSQIDGPLAGYAPILGVYGVSLLVALSGGLLWGMAAWRGRAPNFALIALAALWLCAAGLKASEWTHPSGRPLRASVLQANIPQAVKWDAEARLMIAEVYVDMTLEYLDADFIVWPETALPDFLHQVREPLIDPLAERAQREGTEIVLGIPVMDLESGRYFNGLLAIGSRESLYTKRHLVPFGEFTPLKSWLGPLAELFAVPMSDFSPGAGRPLLQVGPHRVGASICYEDAFPTELIESLPEAAYLINVSNDAWFGDSLAPHQHLEIARMRALETGRFLVRATNTGISAIIDHRGRLVAWLPLFVRGAITAEVQPREGLTPFARLGNAPAIGLGAALILLGIGLARWRYDPSPPLRT</sequence>
<dbReference type="RefSeq" id="WP_166270808.1">
    <property type="nucleotide sequence ID" value="NZ_CP048029.1"/>
</dbReference>
<comment type="function">
    <text evidence="9">Catalyzes the phospholipid dependent N-acylation of the N-terminal cysteine of apolipoprotein, the last step in lipoprotein maturation.</text>
</comment>
<comment type="subcellular location">
    <subcellularLocation>
        <location evidence="1 9">Cell membrane</location>
        <topology evidence="1 9">Multi-pass membrane protein</topology>
    </subcellularLocation>
</comment>
<feature type="transmembrane region" description="Helical" evidence="9">
    <location>
        <begin position="12"/>
        <end position="45"/>
    </location>
</feature>
<dbReference type="HAMAP" id="MF_01148">
    <property type="entry name" value="Lnt"/>
    <property type="match status" value="1"/>
</dbReference>
<evidence type="ECO:0000256" key="9">
    <source>
        <dbReference type="HAMAP-Rule" id="MF_01148"/>
    </source>
</evidence>
<dbReference type="Gene3D" id="3.60.110.10">
    <property type="entry name" value="Carbon-nitrogen hydrolase"/>
    <property type="match status" value="1"/>
</dbReference>
<dbReference type="CDD" id="cd07571">
    <property type="entry name" value="ALP_N-acyl_transferase"/>
    <property type="match status" value="1"/>
</dbReference>